<comment type="caution">
    <text evidence="9">Lacks conserved residue(s) required for the propagation of feature annotation.</text>
</comment>
<keyword evidence="4 9" id="KW-0546">Nucleotide metabolism</keyword>
<evidence type="ECO:0000256" key="8">
    <source>
        <dbReference type="ARBA" id="ARBA00068163"/>
    </source>
</evidence>
<dbReference type="CDD" id="cd00555">
    <property type="entry name" value="Maf"/>
    <property type="match status" value="1"/>
</dbReference>
<feature type="site" description="Important for substrate specificity" evidence="9">
    <location>
        <position position="155"/>
    </location>
</feature>
<comment type="catalytic activity">
    <reaction evidence="5 9">
        <text>N(7)-methyl-GTP + H2O = N(7)-methyl-GMP + diphosphate + H(+)</text>
        <dbReference type="Rhea" id="RHEA:58744"/>
        <dbReference type="ChEBI" id="CHEBI:15377"/>
        <dbReference type="ChEBI" id="CHEBI:15378"/>
        <dbReference type="ChEBI" id="CHEBI:33019"/>
        <dbReference type="ChEBI" id="CHEBI:58285"/>
        <dbReference type="ChEBI" id="CHEBI:87133"/>
    </reaction>
</comment>
<evidence type="ECO:0000313" key="11">
    <source>
        <dbReference type="Proteomes" id="UP000236745"/>
    </source>
</evidence>
<accession>A0A1H5W1G0</accession>
<dbReference type="SUPFAM" id="SSF52972">
    <property type="entry name" value="ITPase-like"/>
    <property type="match status" value="1"/>
</dbReference>
<feature type="site" description="Important for substrate specificity" evidence="9">
    <location>
        <position position="13"/>
    </location>
</feature>
<sequence>MSRPLILASGSAYRRALLNKLGLDFDCDSPDIDESPRLGEEPESLVARLAQEKARAVAIRHPEALIIGSDQLATLEGKVMGKPHTHDRATEQLSQASGKQVRFLTGLCLYDAKDGSFQCEVVPFDVQFRELSDSQIEGYLRAEQPYDCAGSFKSEGLGIALFERLIGDDPNTLVGLPLIRLIAMLENKGFDVLAS</sequence>
<dbReference type="InterPro" id="IPR003697">
    <property type="entry name" value="Maf-like"/>
</dbReference>
<evidence type="ECO:0000256" key="4">
    <source>
        <dbReference type="ARBA" id="ARBA00023080"/>
    </source>
</evidence>
<feature type="site" description="Important for substrate specificity" evidence="9">
    <location>
        <position position="71"/>
    </location>
</feature>
<keyword evidence="11" id="KW-1185">Reference proteome</keyword>
<evidence type="ECO:0000313" key="10">
    <source>
        <dbReference type="EMBL" id="SEF93290.1"/>
    </source>
</evidence>
<dbReference type="GO" id="GO:0047429">
    <property type="term" value="F:nucleoside triphosphate diphosphatase activity"/>
    <property type="evidence" value="ECO:0007669"/>
    <property type="project" value="InterPro"/>
</dbReference>
<dbReference type="GO" id="GO:0005737">
    <property type="term" value="C:cytoplasm"/>
    <property type="evidence" value="ECO:0007669"/>
    <property type="project" value="UniProtKB-SubCell"/>
</dbReference>
<proteinExistence type="inferred from homology"/>
<dbReference type="PANTHER" id="PTHR43213:SF10">
    <property type="entry name" value="7-METHYL-GTP PYROPHOSPHATASE"/>
    <property type="match status" value="1"/>
</dbReference>
<dbReference type="PIRSF" id="PIRSF006305">
    <property type="entry name" value="Maf"/>
    <property type="match status" value="1"/>
</dbReference>
<comment type="cofactor">
    <cofactor evidence="9">
        <name>a divalent metal cation</name>
        <dbReference type="ChEBI" id="CHEBI:60240"/>
    </cofactor>
</comment>
<dbReference type="HAMAP" id="MF_00528">
    <property type="entry name" value="Maf"/>
    <property type="match status" value="1"/>
</dbReference>
<dbReference type="RefSeq" id="WP_104003048.1">
    <property type="nucleotide sequence ID" value="NZ_FNVQ01000001.1"/>
</dbReference>
<keyword evidence="3 9" id="KW-0378">Hydrolase</keyword>
<evidence type="ECO:0000256" key="2">
    <source>
        <dbReference type="ARBA" id="ARBA00022490"/>
    </source>
</evidence>
<gene>
    <name evidence="10" type="ORF">SAMN05444390_101913</name>
</gene>
<feature type="active site" description="Proton acceptor" evidence="9">
    <location>
        <position position="70"/>
    </location>
</feature>
<protein>
    <recommendedName>
        <fullName evidence="8 9">7-methyl-GTP pyrophosphatase</fullName>
        <shortName evidence="9">m(7)GTP pyrophosphatase</shortName>
        <ecNumber evidence="9">3.6.1.-</ecNumber>
    </recommendedName>
</protein>
<dbReference type="PANTHER" id="PTHR43213">
    <property type="entry name" value="BIFUNCTIONAL DTTP/UTP PYROPHOSPHATASE/METHYLTRANSFERASE PROTEIN-RELATED"/>
    <property type="match status" value="1"/>
</dbReference>
<evidence type="ECO:0000256" key="1">
    <source>
        <dbReference type="ARBA" id="ARBA00004496"/>
    </source>
</evidence>
<comment type="similarity">
    <text evidence="7 9">Belongs to the Maf family. YceF subfamily.</text>
</comment>
<dbReference type="Gene3D" id="3.90.950.10">
    <property type="match status" value="1"/>
</dbReference>
<dbReference type="NCBIfam" id="TIGR00172">
    <property type="entry name" value="maf"/>
    <property type="match status" value="1"/>
</dbReference>
<dbReference type="OrthoDB" id="9813694at2"/>
<comment type="subcellular location">
    <subcellularLocation>
        <location evidence="1 9">Cytoplasm</location>
    </subcellularLocation>
</comment>
<evidence type="ECO:0000256" key="5">
    <source>
        <dbReference type="ARBA" id="ARBA00050213"/>
    </source>
</evidence>
<evidence type="ECO:0000256" key="6">
    <source>
        <dbReference type="ARBA" id="ARBA00053369"/>
    </source>
</evidence>
<dbReference type="Pfam" id="PF02545">
    <property type="entry name" value="Maf"/>
    <property type="match status" value="1"/>
</dbReference>
<keyword evidence="2 9" id="KW-0963">Cytoplasm</keyword>
<comment type="function">
    <text evidence="6 9">Nucleoside triphosphate pyrophosphatase that hydrolyzes 7-methyl-GTP (m(7)GTP). May have a dual role in cell division arrest and in preventing the incorporation of modified nucleotides into cellular nucleic acids.</text>
</comment>
<dbReference type="GO" id="GO:0009117">
    <property type="term" value="P:nucleotide metabolic process"/>
    <property type="evidence" value="ECO:0007669"/>
    <property type="project" value="UniProtKB-KW"/>
</dbReference>
<dbReference type="AlphaFoldDB" id="A0A1H5W1G0"/>
<dbReference type="EMBL" id="FNVQ01000001">
    <property type="protein sequence ID" value="SEF93290.1"/>
    <property type="molecule type" value="Genomic_DNA"/>
</dbReference>
<evidence type="ECO:0000256" key="9">
    <source>
        <dbReference type="HAMAP-Rule" id="MF_00528"/>
    </source>
</evidence>
<reference evidence="10 11" key="1">
    <citation type="submission" date="2016-10" db="EMBL/GenBank/DDBJ databases">
        <authorList>
            <person name="de Groot N.N."/>
        </authorList>
    </citation>
    <scope>NUCLEOTIDE SEQUENCE [LARGE SCALE GENOMIC DNA]</scope>
    <source>
        <strain evidence="10 11">DSM 22012</strain>
    </source>
</reference>
<dbReference type="InterPro" id="IPR029001">
    <property type="entry name" value="ITPase-like_fam"/>
</dbReference>
<dbReference type="Proteomes" id="UP000236745">
    <property type="component" value="Unassembled WGS sequence"/>
</dbReference>
<evidence type="ECO:0000256" key="3">
    <source>
        <dbReference type="ARBA" id="ARBA00022801"/>
    </source>
</evidence>
<name>A0A1H5W1G0_9GAMM</name>
<evidence type="ECO:0000256" key="7">
    <source>
        <dbReference type="ARBA" id="ARBA00060749"/>
    </source>
</evidence>
<dbReference type="EC" id="3.6.1.-" evidence="9"/>
<dbReference type="FunFam" id="3.90.950.10:FF:000005">
    <property type="entry name" value="7-methyl-GTP pyrophosphatase"/>
    <property type="match status" value="1"/>
</dbReference>
<organism evidence="10 11">
    <name type="scientific">Marinobacterium lutimaris</name>
    <dbReference type="NCBI Taxonomy" id="568106"/>
    <lineage>
        <taxon>Bacteria</taxon>
        <taxon>Pseudomonadati</taxon>
        <taxon>Pseudomonadota</taxon>
        <taxon>Gammaproteobacteria</taxon>
        <taxon>Oceanospirillales</taxon>
        <taxon>Oceanospirillaceae</taxon>
        <taxon>Marinobacterium</taxon>
    </lineage>
</organism>